<dbReference type="InterPro" id="IPR041663">
    <property type="entry name" value="DisA/LigA_HHH"/>
</dbReference>
<dbReference type="SUPFAM" id="SSF52113">
    <property type="entry name" value="BRCT domain"/>
    <property type="match status" value="1"/>
</dbReference>
<evidence type="ECO:0000256" key="6">
    <source>
        <dbReference type="ARBA" id="ARBA00022723"/>
    </source>
</evidence>
<dbReference type="PIRSF" id="PIRSF001604">
    <property type="entry name" value="LigA"/>
    <property type="match status" value="1"/>
</dbReference>
<organism evidence="17 18">
    <name type="scientific">Dethiosulfovibrio peptidovorans DSM 11002</name>
    <dbReference type="NCBI Taxonomy" id="469381"/>
    <lineage>
        <taxon>Bacteria</taxon>
        <taxon>Thermotogati</taxon>
        <taxon>Synergistota</taxon>
        <taxon>Synergistia</taxon>
        <taxon>Synergistales</taxon>
        <taxon>Dethiosulfovibrionaceae</taxon>
        <taxon>Dethiosulfovibrio</taxon>
    </lineage>
</organism>
<dbReference type="InterPro" id="IPR001357">
    <property type="entry name" value="BRCT_dom"/>
</dbReference>
<proteinExistence type="inferred from homology"/>
<reference evidence="17 18" key="1">
    <citation type="journal article" date="2010" name="Stand. Genomic Sci.">
        <title>Permanent draft genome sequence of Dethiosulfovibrio peptidovorans type strain (SEBR 4207).</title>
        <authorList>
            <person name="Labutti K."/>
            <person name="Mayilraj S."/>
            <person name="Clum A."/>
            <person name="Lucas S."/>
            <person name="Glavina Del Rio T."/>
            <person name="Nolan M."/>
            <person name="Tice H."/>
            <person name="Cheng J.F."/>
            <person name="Pitluck S."/>
            <person name="Liolios K."/>
            <person name="Ivanova N."/>
            <person name="Mavromatis K."/>
            <person name="Mikhailova N."/>
            <person name="Pati A."/>
            <person name="Goodwin L."/>
            <person name="Chen A."/>
            <person name="Palaniappan K."/>
            <person name="Land M."/>
            <person name="Hauser L."/>
            <person name="Chang Y.J."/>
            <person name="Jeffries C.D."/>
            <person name="Rohde M."/>
            <person name="Spring S."/>
            <person name="Goker M."/>
            <person name="Woyke T."/>
            <person name="Bristow J."/>
            <person name="Eisen J.A."/>
            <person name="Markowitz V."/>
            <person name="Hugenholtz P."/>
            <person name="Kyrpides N.C."/>
            <person name="Klenk H.P."/>
            <person name="Lapidus A."/>
        </authorList>
    </citation>
    <scope>NUCLEOTIDE SEQUENCE [LARGE SCALE GENOMIC DNA]</scope>
    <source>
        <strain evidence="17 18">DSM 11002</strain>
    </source>
</reference>
<feature type="binding site" evidence="14">
    <location>
        <begin position="83"/>
        <end position="84"/>
    </location>
    <ligand>
        <name>NAD(+)</name>
        <dbReference type="ChEBI" id="CHEBI:57540"/>
    </ligand>
</feature>
<keyword evidence="11 14" id="KW-0234">DNA repair</keyword>
<evidence type="ECO:0000256" key="13">
    <source>
        <dbReference type="ARBA" id="ARBA00060881"/>
    </source>
</evidence>
<dbReference type="EMBL" id="ABTR02000001">
    <property type="protein sequence ID" value="EFC90107.1"/>
    <property type="molecule type" value="Genomic_DNA"/>
</dbReference>
<dbReference type="Gene3D" id="6.20.10.30">
    <property type="match status" value="1"/>
</dbReference>
<evidence type="ECO:0000313" key="17">
    <source>
        <dbReference type="EMBL" id="EFC90107.1"/>
    </source>
</evidence>
<evidence type="ECO:0000256" key="3">
    <source>
        <dbReference type="ARBA" id="ARBA00013308"/>
    </source>
</evidence>
<dbReference type="Pfam" id="PF01653">
    <property type="entry name" value="DNA_ligase_aden"/>
    <property type="match status" value="1"/>
</dbReference>
<dbReference type="FunFam" id="1.10.150.20:FF:000007">
    <property type="entry name" value="DNA ligase"/>
    <property type="match status" value="1"/>
</dbReference>
<comment type="catalytic activity">
    <reaction evidence="12 14 15">
        <text>NAD(+) + (deoxyribonucleotide)n-3'-hydroxyl + 5'-phospho-(deoxyribonucleotide)m = (deoxyribonucleotide)n+m + AMP + beta-nicotinamide D-nucleotide.</text>
        <dbReference type="EC" id="6.5.1.2"/>
    </reaction>
</comment>
<dbReference type="PROSITE" id="PS01055">
    <property type="entry name" value="DNA_LIGASE_N1"/>
    <property type="match status" value="1"/>
</dbReference>
<dbReference type="PROSITE" id="PS01056">
    <property type="entry name" value="DNA_LIGASE_N2"/>
    <property type="match status" value="1"/>
</dbReference>
<evidence type="ECO:0000256" key="4">
    <source>
        <dbReference type="ARBA" id="ARBA00022598"/>
    </source>
</evidence>
<dbReference type="FunFam" id="3.30.470.30:FF:000001">
    <property type="entry name" value="DNA ligase"/>
    <property type="match status" value="1"/>
</dbReference>
<keyword evidence="9 14" id="KW-0460">Magnesium</keyword>
<feature type="binding site" evidence="14">
    <location>
        <position position="287"/>
    </location>
    <ligand>
        <name>NAD(+)</name>
        <dbReference type="ChEBI" id="CHEBI:57540"/>
    </ligand>
</feature>
<dbReference type="SUPFAM" id="SSF47781">
    <property type="entry name" value="RuvA domain 2-like"/>
    <property type="match status" value="1"/>
</dbReference>
<comment type="cofactor">
    <cofactor evidence="14">
        <name>Mg(2+)</name>
        <dbReference type="ChEBI" id="CHEBI:18420"/>
    </cofactor>
    <cofactor evidence="14">
        <name>Mn(2+)</name>
        <dbReference type="ChEBI" id="CHEBI:29035"/>
    </cofactor>
</comment>
<dbReference type="InterPro" id="IPR001679">
    <property type="entry name" value="DNA_ligase"/>
</dbReference>
<dbReference type="GO" id="GO:0003677">
    <property type="term" value="F:DNA binding"/>
    <property type="evidence" value="ECO:0007669"/>
    <property type="project" value="InterPro"/>
</dbReference>
<dbReference type="CDD" id="cd00114">
    <property type="entry name" value="LIGANc"/>
    <property type="match status" value="1"/>
</dbReference>
<dbReference type="GO" id="GO:0003911">
    <property type="term" value="F:DNA ligase (NAD+) activity"/>
    <property type="evidence" value="ECO:0007669"/>
    <property type="project" value="UniProtKB-UniRule"/>
</dbReference>
<dbReference type="Pfam" id="PF03119">
    <property type="entry name" value="DNA_ligase_ZBD"/>
    <property type="match status" value="1"/>
</dbReference>
<feature type="active site" description="N6-AMP-lysine intermediate" evidence="14">
    <location>
        <position position="114"/>
    </location>
</feature>
<feature type="binding site" evidence="14">
    <location>
        <begin position="34"/>
        <end position="38"/>
    </location>
    <ligand>
        <name>NAD(+)</name>
        <dbReference type="ChEBI" id="CHEBI:57540"/>
    </ligand>
</feature>
<dbReference type="Gene3D" id="3.40.50.10190">
    <property type="entry name" value="BRCT domain"/>
    <property type="match status" value="1"/>
</dbReference>
<keyword evidence="7 14" id="KW-0227">DNA damage</keyword>
<dbReference type="Pfam" id="PF12826">
    <property type="entry name" value="HHH_2"/>
    <property type="match status" value="1"/>
</dbReference>
<dbReference type="Pfam" id="PF03120">
    <property type="entry name" value="OB_DNA_ligase"/>
    <property type="match status" value="1"/>
</dbReference>
<dbReference type="PaxDb" id="469381-Dpep_0075"/>
<feature type="binding site" evidence="14">
    <location>
        <position position="311"/>
    </location>
    <ligand>
        <name>NAD(+)</name>
        <dbReference type="ChEBI" id="CHEBI:57540"/>
    </ligand>
</feature>
<comment type="caution">
    <text evidence="17">The sequence shown here is derived from an EMBL/GenBank/DDBJ whole genome shotgun (WGS) entry which is preliminary data.</text>
</comment>
<feature type="binding site" evidence="14">
    <location>
        <position position="171"/>
    </location>
    <ligand>
        <name>NAD(+)</name>
        <dbReference type="ChEBI" id="CHEBI:57540"/>
    </ligand>
</feature>
<dbReference type="Gene3D" id="1.10.287.610">
    <property type="entry name" value="Helix hairpin bin"/>
    <property type="match status" value="1"/>
</dbReference>
<dbReference type="InterPro" id="IPR036420">
    <property type="entry name" value="BRCT_dom_sf"/>
</dbReference>
<dbReference type="FunFam" id="2.40.50.140:FF:000012">
    <property type="entry name" value="DNA ligase"/>
    <property type="match status" value="1"/>
</dbReference>
<evidence type="ECO:0000259" key="16">
    <source>
        <dbReference type="PROSITE" id="PS50172"/>
    </source>
</evidence>
<feature type="binding site" evidence="14">
    <location>
        <position position="135"/>
    </location>
    <ligand>
        <name>NAD(+)</name>
        <dbReference type="ChEBI" id="CHEBI:57540"/>
    </ligand>
</feature>
<dbReference type="InterPro" id="IPR003583">
    <property type="entry name" value="Hlx-hairpin-Hlx_DNA-bd_motif"/>
</dbReference>
<keyword evidence="5 14" id="KW-0235">DNA replication</keyword>
<dbReference type="InterPro" id="IPR013839">
    <property type="entry name" value="DNAligase_adenylation"/>
</dbReference>
<feature type="domain" description="BRCT" evidence="16">
    <location>
        <begin position="588"/>
        <end position="666"/>
    </location>
</feature>
<evidence type="ECO:0000256" key="2">
    <source>
        <dbReference type="ARBA" id="ARBA00012722"/>
    </source>
</evidence>
<protein>
    <recommendedName>
        <fullName evidence="3 14">DNA ligase</fullName>
        <ecNumber evidence="2 14">6.5.1.2</ecNumber>
    </recommendedName>
    <alternativeName>
        <fullName evidence="14">Polydeoxyribonucleotide synthase [NAD(+)]</fullName>
    </alternativeName>
</protein>
<name>D2Z2F1_9BACT</name>
<dbReference type="AlphaFoldDB" id="D2Z2F1"/>
<evidence type="ECO:0000256" key="8">
    <source>
        <dbReference type="ARBA" id="ARBA00022833"/>
    </source>
</evidence>
<dbReference type="NCBIfam" id="TIGR00575">
    <property type="entry name" value="dnlj"/>
    <property type="match status" value="1"/>
</dbReference>
<dbReference type="Gene3D" id="2.40.50.140">
    <property type="entry name" value="Nucleic acid-binding proteins"/>
    <property type="match status" value="1"/>
</dbReference>
<dbReference type="InterPro" id="IPR012340">
    <property type="entry name" value="NA-bd_OB-fold"/>
</dbReference>
<evidence type="ECO:0000256" key="15">
    <source>
        <dbReference type="RuleBase" id="RU000618"/>
    </source>
</evidence>
<evidence type="ECO:0000313" key="18">
    <source>
        <dbReference type="Proteomes" id="UP000006427"/>
    </source>
</evidence>
<evidence type="ECO:0000256" key="10">
    <source>
        <dbReference type="ARBA" id="ARBA00023027"/>
    </source>
</evidence>
<dbReference type="RefSeq" id="WP_005658590.1">
    <property type="nucleotide sequence ID" value="NZ_ABTR02000001.1"/>
</dbReference>
<comment type="similarity">
    <text evidence="13 14">Belongs to the NAD-dependent DNA ligase family. LigA subfamily.</text>
</comment>
<dbReference type="SMART" id="SM00278">
    <property type="entry name" value="HhH1"/>
    <property type="match status" value="3"/>
</dbReference>
<dbReference type="STRING" id="469381.Dpep_0075"/>
<feature type="binding site" evidence="14">
    <location>
        <position position="405"/>
    </location>
    <ligand>
        <name>Zn(2+)</name>
        <dbReference type="ChEBI" id="CHEBI:29105"/>
    </ligand>
</feature>
<evidence type="ECO:0000256" key="11">
    <source>
        <dbReference type="ARBA" id="ARBA00023204"/>
    </source>
</evidence>
<feature type="binding site" evidence="14">
    <location>
        <position position="423"/>
    </location>
    <ligand>
        <name>Zn(2+)</name>
        <dbReference type="ChEBI" id="CHEBI:29105"/>
    </ligand>
</feature>
<dbReference type="Proteomes" id="UP000006427">
    <property type="component" value="Unassembled WGS sequence"/>
</dbReference>
<dbReference type="eggNOG" id="COG0272">
    <property type="taxonomic scope" value="Bacteria"/>
</dbReference>
<dbReference type="SMART" id="SM00292">
    <property type="entry name" value="BRCT"/>
    <property type="match status" value="1"/>
</dbReference>
<dbReference type="PANTHER" id="PTHR23389">
    <property type="entry name" value="CHROMOSOME TRANSMISSION FIDELITY FACTOR 18"/>
    <property type="match status" value="1"/>
</dbReference>
<dbReference type="InterPro" id="IPR004150">
    <property type="entry name" value="NAD_DNA_ligase_OB"/>
</dbReference>
<keyword evidence="8 14" id="KW-0862">Zinc</keyword>
<dbReference type="OrthoDB" id="9759736at2"/>
<dbReference type="PANTHER" id="PTHR23389:SF9">
    <property type="entry name" value="DNA LIGASE"/>
    <property type="match status" value="1"/>
</dbReference>
<evidence type="ECO:0000256" key="1">
    <source>
        <dbReference type="ARBA" id="ARBA00004067"/>
    </source>
</evidence>
<dbReference type="InterPro" id="IPR033136">
    <property type="entry name" value="DNA_ligase_CS"/>
</dbReference>
<dbReference type="Pfam" id="PF00533">
    <property type="entry name" value="BRCT"/>
    <property type="match status" value="1"/>
</dbReference>
<dbReference type="PROSITE" id="PS50172">
    <property type="entry name" value="BRCT"/>
    <property type="match status" value="1"/>
</dbReference>
<evidence type="ECO:0000256" key="12">
    <source>
        <dbReference type="ARBA" id="ARBA00034005"/>
    </source>
</evidence>
<dbReference type="InterPro" id="IPR013840">
    <property type="entry name" value="DNAligase_N"/>
</dbReference>
<feature type="binding site" evidence="14">
    <location>
        <position position="408"/>
    </location>
    <ligand>
        <name>Zn(2+)</name>
        <dbReference type="ChEBI" id="CHEBI:29105"/>
    </ligand>
</feature>
<evidence type="ECO:0000256" key="5">
    <source>
        <dbReference type="ARBA" id="ARBA00022705"/>
    </source>
</evidence>
<feature type="binding site" evidence="14">
    <location>
        <position position="112"/>
    </location>
    <ligand>
        <name>NAD(+)</name>
        <dbReference type="ChEBI" id="CHEBI:57540"/>
    </ligand>
</feature>
<keyword evidence="10 14" id="KW-0520">NAD</keyword>
<keyword evidence="6 14" id="KW-0479">Metal-binding</keyword>
<dbReference type="Pfam" id="PF14520">
    <property type="entry name" value="HHH_5"/>
    <property type="match status" value="1"/>
</dbReference>
<dbReference type="GO" id="GO:0006260">
    <property type="term" value="P:DNA replication"/>
    <property type="evidence" value="ECO:0007669"/>
    <property type="project" value="UniProtKB-KW"/>
</dbReference>
<dbReference type="EC" id="6.5.1.2" evidence="2 14"/>
<comment type="function">
    <text evidence="1 14">DNA ligase that catalyzes the formation of phosphodiester linkages between 5'-phosphoryl and 3'-hydroxyl groups in double-stranded DNA using NAD as a coenzyme and as the energy source for the reaction. It is essential for DNA replication and repair of damaged DNA.</text>
</comment>
<keyword evidence="14" id="KW-0464">Manganese</keyword>
<dbReference type="NCBIfam" id="NF005932">
    <property type="entry name" value="PRK07956.1"/>
    <property type="match status" value="1"/>
</dbReference>
<dbReference type="GO" id="GO:0006281">
    <property type="term" value="P:DNA repair"/>
    <property type="evidence" value="ECO:0007669"/>
    <property type="project" value="UniProtKB-KW"/>
</dbReference>
<feature type="binding site" evidence="14">
    <location>
        <position position="428"/>
    </location>
    <ligand>
        <name>Zn(2+)</name>
        <dbReference type="ChEBI" id="CHEBI:29105"/>
    </ligand>
</feature>
<evidence type="ECO:0000256" key="7">
    <source>
        <dbReference type="ARBA" id="ARBA00022763"/>
    </source>
</evidence>
<dbReference type="Gene3D" id="3.30.470.30">
    <property type="entry name" value="DNA ligase/mRNA capping enzyme"/>
    <property type="match status" value="1"/>
</dbReference>
<dbReference type="SUPFAM" id="SSF56091">
    <property type="entry name" value="DNA ligase/mRNA capping enzyme, catalytic domain"/>
    <property type="match status" value="1"/>
</dbReference>
<dbReference type="GO" id="GO:0046872">
    <property type="term" value="F:metal ion binding"/>
    <property type="evidence" value="ECO:0007669"/>
    <property type="project" value="UniProtKB-KW"/>
</dbReference>
<evidence type="ECO:0000256" key="9">
    <source>
        <dbReference type="ARBA" id="ARBA00022842"/>
    </source>
</evidence>
<dbReference type="InterPro" id="IPR018239">
    <property type="entry name" value="DNA_ligase_AS"/>
</dbReference>
<keyword evidence="4 14" id="KW-0436">Ligase</keyword>
<evidence type="ECO:0000256" key="14">
    <source>
        <dbReference type="HAMAP-Rule" id="MF_01588"/>
    </source>
</evidence>
<dbReference type="SUPFAM" id="SSF50249">
    <property type="entry name" value="Nucleic acid-binding proteins"/>
    <property type="match status" value="1"/>
</dbReference>
<accession>D2Z2F1</accession>
<dbReference type="Gene3D" id="1.10.150.20">
    <property type="entry name" value="5' to 3' exonuclease, C-terminal subdomain"/>
    <property type="match status" value="2"/>
</dbReference>
<dbReference type="Pfam" id="PF22745">
    <property type="entry name" value="Nlig-Ia"/>
    <property type="match status" value="1"/>
</dbReference>
<dbReference type="HAMAP" id="MF_01588">
    <property type="entry name" value="DNA_ligase_A"/>
    <property type="match status" value="1"/>
</dbReference>
<sequence length="674" mass="74546">MVSRDILRRYESLKKEIARHDRLYYVLDSPEIDDSSYDRMMRELLELEREHPTLVSDDSPSRRVGGRPLDGFLKVVHSHPMLSLDDVFDVSELRSFLSRATGPVSSFPWVCELKIDGLAVSLIYEDGVFVGGATRGDGSVGEDVTSNLLTVRSLPLRLNIDVPGRLEVRGEVYMAKNSFARLNERREEKGDPLFANPRNAAAGSLRQLDPRVAAERRLDLFVYAVVSPEERGINSQSDLLSWLKKAGLPVQDAWELCSDLDEVEEFVARWQEERFSLSYVTDGVVVKADPVEQWGRLGRTARAPRWAVAYKYPPEEKTTVLKEIEISVGRTGAMTPVAILEPVQLAGSVVRRASLHNEDEIRRKDVRIGDRVKVRKAGEIIPEIVSVDSEARNGTEIPFEMPRNCPICGSEAVRLPDESAWRCPNKSCPAQMNEELRHFASRGCMDIRGLGERVASQLVGSGFVRDLADLYELKEEQIISLDRMGPKSASNLISAIRGSKDRPLAALLAGLGIRHVGKGVAELLVERYGSMEALRRADPEELGSIEGVGPAIAASLEAFFSDDGNIRTLDRLMDHGVRMEERRPETSSDGKLLSGMTFVFTGELKRASRSEAQKLVKSMGGKATSSVSGKTSYVVAGESPGSKLDKAVSLGIPVLDEDGFYEMVESLAGNEKEE</sequence>
<keyword evidence="18" id="KW-1185">Reference proteome</keyword>
<dbReference type="SMART" id="SM00532">
    <property type="entry name" value="LIGANc"/>
    <property type="match status" value="1"/>
</dbReference>
<dbReference type="InterPro" id="IPR010994">
    <property type="entry name" value="RuvA_2-like"/>
</dbReference>
<dbReference type="InterPro" id="IPR004149">
    <property type="entry name" value="Znf_DNAligase_C4"/>
</dbReference>
<gene>
    <name evidence="14" type="primary">ligA</name>
    <name evidence="17" type="ORF">Dpep_0075</name>
</gene>
<dbReference type="GO" id="GO:0005829">
    <property type="term" value="C:cytosol"/>
    <property type="evidence" value="ECO:0007669"/>
    <property type="project" value="TreeGrafter"/>
</dbReference>